<geneLocation type="mitochondrion" evidence="2"/>
<keyword evidence="1" id="KW-1133">Transmembrane helix</keyword>
<reference evidence="2" key="1">
    <citation type="journal article" date="2005" name="J. Mol. Evol.">
        <title>Novel mitochondrial gene content and gene arrangement indicate illegitimate inter-mtDNA recombination in the chigger mite, Leptotrombidium pallidum.</title>
        <authorList>
            <person name="Shao R."/>
            <person name="Mitani H."/>
            <person name="Barker S.C."/>
            <person name="Takahashi M."/>
            <person name="Fukunaga M."/>
        </authorList>
    </citation>
    <scope>NUCLEOTIDE SEQUENCE</scope>
</reference>
<dbReference type="CTD" id="4509"/>
<name>Q4W8D7_9ACAR</name>
<dbReference type="AlphaFoldDB" id="Q4W8D7"/>
<evidence type="ECO:0000256" key="1">
    <source>
        <dbReference type="SAM" id="Phobius"/>
    </source>
</evidence>
<evidence type="ECO:0000313" key="2">
    <source>
        <dbReference type="EMBL" id="BAD99502.1"/>
    </source>
</evidence>
<protein>
    <submittedName>
        <fullName evidence="2">ATP synthase subunit 8</fullName>
    </submittedName>
</protein>
<dbReference type="RefSeq" id="YP_254682.1">
    <property type="nucleotide sequence ID" value="NC_007177.1"/>
</dbReference>
<organism evidence="2">
    <name type="scientific">Leptotrombidium pallidum</name>
    <dbReference type="NCBI Taxonomy" id="279272"/>
    <lineage>
        <taxon>Eukaryota</taxon>
        <taxon>Metazoa</taxon>
        <taxon>Ecdysozoa</taxon>
        <taxon>Arthropoda</taxon>
        <taxon>Chelicerata</taxon>
        <taxon>Arachnida</taxon>
        <taxon>Acari</taxon>
        <taxon>Acariformes</taxon>
        <taxon>Trombidiformes</taxon>
        <taxon>Prostigmata</taxon>
        <taxon>Anystina</taxon>
        <taxon>Parasitengona</taxon>
        <taxon>Trombiculoidea</taxon>
        <taxon>Trombiculidae</taxon>
        <taxon>Leptotrombidium</taxon>
    </lineage>
</organism>
<gene>
    <name evidence="2" type="primary">atp8</name>
</gene>
<keyword evidence="2" id="KW-0496">Mitochondrion</keyword>
<proteinExistence type="predicted"/>
<keyword evidence="1" id="KW-0472">Membrane</keyword>
<sequence>MPQISPMNWSIIITMFIWALISGFSFLYFNKFKNFKQKNIKSFSKEWNW</sequence>
<dbReference type="EMBL" id="AB180098">
    <property type="protein sequence ID" value="BAD99502.1"/>
    <property type="molecule type" value="Genomic_DNA"/>
</dbReference>
<accession>Q4W8D7</accession>
<keyword evidence="1" id="KW-0812">Transmembrane</keyword>
<dbReference type="GeneID" id="3481565"/>
<feature type="transmembrane region" description="Helical" evidence="1">
    <location>
        <begin position="6"/>
        <end position="29"/>
    </location>
</feature>